<dbReference type="Proteomes" id="UP000410492">
    <property type="component" value="Unassembled WGS sequence"/>
</dbReference>
<dbReference type="EMBL" id="CAACVG010003895">
    <property type="protein sequence ID" value="VEN37932.1"/>
    <property type="molecule type" value="Genomic_DNA"/>
</dbReference>
<evidence type="ECO:0000313" key="2">
    <source>
        <dbReference type="EMBL" id="VEN37932.1"/>
    </source>
</evidence>
<evidence type="ECO:0000256" key="1">
    <source>
        <dbReference type="SAM" id="MobiDB-lite"/>
    </source>
</evidence>
<keyword evidence="3" id="KW-1185">Reference proteome</keyword>
<proteinExistence type="predicted"/>
<evidence type="ECO:0000313" key="3">
    <source>
        <dbReference type="Proteomes" id="UP000410492"/>
    </source>
</evidence>
<sequence>SELSDDDEEIPVPPKLNNKKASTQPIFPTFASQPKSKVNSTPHPLITQKPTQDVELQEEKQNIPTTKTDNTTKTCCCENIQFVM</sequence>
<accession>A0A653BQP9</accession>
<organism evidence="2 3">
    <name type="scientific">Callosobruchus maculatus</name>
    <name type="common">Southern cowpea weevil</name>
    <name type="synonym">Pulse bruchid</name>
    <dbReference type="NCBI Taxonomy" id="64391"/>
    <lineage>
        <taxon>Eukaryota</taxon>
        <taxon>Metazoa</taxon>
        <taxon>Ecdysozoa</taxon>
        <taxon>Arthropoda</taxon>
        <taxon>Hexapoda</taxon>
        <taxon>Insecta</taxon>
        <taxon>Pterygota</taxon>
        <taxon>Neoptera</taxon>
        <taxon>Endopterygota</taxon>
        <taxon>Coleoptera</taxon>
        <taxon>Polyphaga</taxon>
        <taxon>Cucujiformia</taxon>
        <taxon>Chrysomeloidea</taxon>
        <taxon>Chrysomelidae</taxon>
        <taxon>Bruchinae</taxon>
        <taxon>Bruchini</taxon>
        <taxon>Callosobruchus</taxon>
    </lineage>
</organism>
<protein>
    <submittedName>
        <fullName evidence="2">Uncharacterized protein</fullName>
    </submittedName>
</protein>
<feature type="non-terminal residue" evidence="2">
    <location>
        <position position="1"/>
    </location>
</feature>
<feature type="non-terminal residue" evidence="2">
    <location>
        <position position="84"/>
    </location>
</feature>
<feature type="region of interest" description="Disordered" evidence="1">
    <location>
        <begin position="1"/>
        <end position="70"/>
    </location>
</feature>
<feature type="compositionally biased region" description="Acidic residues" evidence="1">
    <location>
        <begin position="1"/>
        <end position="10"/>
    </location>
</feature>
<reference evidence="2 3" key="1">
    <citation type="submission" date="2019-01" db="EMBL/GenBank/DDBJ databases">
        <authorList>
            <person name="Sayadi A."/>
        </authorList>
    </citation>
    <scope>NUCLEOTIDE SEQUENCE [LARGE SCALE GENOMIC DNA]</scope>
</reference>
<dbReference type="AlphaFoldDB" id="A0A653BQP9"/>
<feature type="compositionally biased region" description="Polar residues" evidence="1">
    <location>
        <begin position="19"/>
        <end position="42"/>
    </location>
</feature>
<name>A0A653BQP9_CALMS</name>
<gene>
    <name evidence="2" type="ORF">CALMAC_LOCUS2993</name>
</gene>